<evidence type="ECO:0000256" key="1">
    <source>
        <dbReference type="SAM" id="MobiDB-lite"/>
    </source>
</evidence>
<dbReference type="STRING" id="426756.SAMN04488126_10119"/>
<feature type="region of interest" description="Disordered" evidence="1">
    <location>
        <begin position="68"/>
        <end position="88"/>
    </location>
</feature>
<evidence type="ECO:0000313" key="2">
    <source>
        <dbReference type="EMBL" id="SDD76235.1"/>
    </source>
</evidence>
<proteinExistence type="predicted"/>
<gene>
    <name evidence="2" type="ORF">SAMN04488126_10119</name>
</gene>
<dbReference type="Proteomes" id="UP000198823">
    <property type="component" value="Unassembled WGS sequence"/>
</dbReference>
<name>A0A1G6XFX9_9BACL</name>
<accession>A0A1G6XFX9</accession>
<protein>
    <submittedName>
        <fullName evidence="2">Uncharacterized protein</fullName>
    </submittedName>
</protein>
<evidence type="ECO:0000313" key="3">
    <source>
        <dbReference type="Proteomes" id="UP000198823"/>
    </source>
</evidence>
<dbReference type="AlphaFoldDB" id="A0A1G6XFX9"/>
<sequence>MKWGMDMAKKEPFMEKTYEDRKLREELGRQTNAGFARVENMEMEAGAIDLPTDETVLEPLTEEEIKRRVGSGNYEAAKDDKQTGSINS</sequence>
<organism evidence="2 3">
    <name type="scientific">Bhargavaea beijingensis</name>
    <dbReference type="NCBI Taxonomy" id="426756"/>
    <lineage>
        <taxon>Bacteria</taxon>
        <taxon>Bacillati</taxon>
        <taxon>Bacillota</taxon>
        <taxon>Bacilli</taxon>
        <taxon>Bacillales</taxon>
        <taxon>Caryophanaceae</taxon>
        <taxon>Bhargavaea</taxon>
    </lineage>
</organism>
<reference evidence="2 3" key="1">
    <citation type="submission" date="2016-10" db="EMBL/GenBank/DDBJ databases">
        <authorList>
            <person name="de Groot N.N."/>
        </authorList>
    </citation>
    <scope>NUCLEOTIDE SEQUENCE [LARGE SCALE GENOMIC DNA]</scope>
    <source>
        <strain evidence="2 3">CGMCC 1.6762</strain>
    </source>
</reference>
<dbReference type="EMBL" id="FNAR01000001">
    <property type="protein sequence ID" value="SDD76235.1"/>
    <property type="molecule type" value="Genomic_DNA"/>
</dbReference>